<dbReference type="SUPFAM" id="SSF48452">
    <property type="entry name" value="TPR-like"/>
    <property type="match status" value="1"/>
</dbReference>
<evidence type="ECO:0000256" key="4">
    <source>
        <dbReference type="PROSITE-ProRule" id="PRU00134"/>
    </source>
</evidence>
<name>A0A6J8BT97_MYTCO</name>
<dbReference type="SMART" id="SM00710">
    <property type="entry name" value="PbH1"/>
    <property type="match status" value="6"/>
</dbReference>
<evidence type="ECO:0000256" key="1">
    <source>
        <dbReference type="ARBA" id="ARBA00022723"/>
    </source>
</evidence>
<evidence type="ECO:0000313" key="7">
    <source>
        <dbReference type="EMBL" id="CAC5386842.1"/>
    </source>
</evidence>
<evidence type="ECO:0000256" key="2">
    <source>
        <dbReference type="ARBA" id="ARBA00022771"/>
    </source>
</evidence>
<keyword evidence="8" id="KW-1185">Reference proteome</keyword>
<evidence type="ECO:0000313" key="8">
    <source>
        <dbReference type="Proteomes" id="UP000507470"/>
    </source>
</evidence>
<keyword evidence="2 4" id="KW-0863">Zinc-finger</keyword>
<dbReference type="Pfam" id="PF00931">
    <property type="entry name" value="NB-ARC"/>
    <property type="match status" value="1"/>
</dbReference>
<feature type="domain" description="MYND-type" evidence="6">
    <location>
        <begin position="1398"/>
        <end position="1436"/>
    </location>
</feature>
<keyword evidence="3" id="KW-0862">Zinc</keyword>
<dbReference type="PANTHER" id="PTHR47691:SF3">
    <property type="entry name" value="HTH-TYPE TRANSCRIPTIONAL REGULATOR RV0890C-RELATED"/>
    <property type="match status" value="1"/>
</dbReference>
<dbReference type="InterPro" id="IPR022441">
    <property type="entry name" value="Para_beta_helix_rpt-2"/>
</dbReference>
<dbReference type="Gene3D" id="2.160.20.10">
    <property type="entry name" value="Single-stranded right-handed beta-helix, Pectin lyase-like"/>
    <property type="match status" value="1"/>
</dbReference>
<dbReference type="Pfam" id="PF13229">
    <property type="entry name" value="Beta_helix"/>
    <property type="match status" value="1"/>
</dbReference>
<evidence type="ECO:0000259" key="6">
    <source>
        <dbReference type="PROSITE" id="PS50865"/>
    </source>
</evidence>
<proteinExistence type="predicted"/>
<gene>
    <name evidence="7" type="ORF">MCOR_22240</name>
</gene>
<dbReference type="Pfam" id="PF25000">
    <property type="entry name" value="DUF7779"/>
    <property type="match status" value="1"/>
</dbReference>
<dbReference type="PROSITE" id="PS50005">
    <property type="entry name" value="TPR"/>
    <property type="match status" value="1"/>
</dbReference>
<accession>A0A6J8BT97</accession>
<dbReference type="SMART" id="SM00028">
    <property type="entry name" value="TPR"/>
    <property type="match status" value="2"/>
</dbReference>
<dbReference type="Gene3D" id="6.10.140.2220">
    <property type="match status" value="1"/>
</dbReference>
<evidence type="ECO:0000256" key="3">
    <source>
        <dbReference type="ARBA" id="ARBA00022833"/>
    </source>
</evidence>
<dbReference type="Pfam" id="PF01753">
    <property type="entry name" value="zf-MYND"/>
    <property type="match status" value="1"/>
</dbReference>
<dbReference type="NCBIfam" id="TIGR03804">
    <property type="entry name" value="para_beta_helix"/>
    <property type="match status" value="1"/>
</dbReference>
<dbReference type="InterPro" id="IPR027417">
    <property type="entry name" value="P-loop_NTPase"/>
</dbReference>
<dbReference type="PROSITE" id="PS01360">
    <property type="entry name" value="ZF_MYND_1"/>
    <property type="match status" value="1"/>
</dbReference>
<dbReference type="EMBL" id="CACVKT020003931">
    <property type="protein sequence ID" value="CAC5386842.1"/>
    <property type="molecule type" value="Genomic_DNA"/>
</dbReference>
<dbReference type="OrthoDB" id="6088515at2759"/>
<sequence>MQGSELGLHQQLKTDKPLELEPIIVKIASANKSQVLTPDLEDTKKRWLVVGICLQNVLTPVLRQYVSKSMTQIYKTLIQAPNNIDTQCYQNYLELYQNVVLLNYEAVNNNKIVRSGKRKDYKKYDYKIQNHVDFSKLFLSTSMAQYVGFDETCDSSALLTIIMCSDRSRLGGLADQLRTEVRNPWAHCNFNEWETIKYLSSIRLMKQFIKHLHIPSEVQALDELTHWEVNGINFLQGTRLGLEVVDEVNKHIQSLAQYVLQFKDDSSSYSDQVHDSLVLISNDMSNACQRMDQIDRDISHITVEVSSLRLKTVKIEQTVNENVQDIKDIKDDIENIKRCNSHLRPKEKVFFYPPDRLSVFIGREDKLSALEMKFLEKKDIHHIEVICGLGGCGKTSLSIEFAWMFQQFYRGGIFWVSAESNVSLNDTITTLAVDINQVGQTGMETFKRTLTWLSRLEKRWLLVIDNADTDIVSGQLNELLLGTWKRDTRGHIIITTRREPLTVEETLHIGKNDCNYLETLNEEEGVQFMIKRTGMFDEGSNESISKLVNELGGLPLALEQAAALIKCTNYTFKGYLDRFEKKRLKLLKKTTNPSFKTHHNRLAVTTTWLLNIEYIRSQSQHEGLGMSAVVVMEVASFLFADDMPIGIFNSGEPAIGDEEACETLSDQFAIRQVLEILTRFSLFQRYRSGSLSVHRLVQEVIRSRLQEDEKHSVLRFATRMINKALISTTAPHTVICKNERESHACRGLLSVWSKLAANANALKIHLTVSKESEENKDLFVSLESVRIMQASAIYNSLFQRQDVALRDQKQMLNIIASLDLDKDTCRELTNIKVPLLERDRIRIQNSIATVLQIDDNENQIKSAANIPLSTESLRVFGNQAFKEERYKDALQYYTEALRACSKNTYDQRILSNRSLVYLKLHEYTYALNDANACIEIDPSCWKAHVWKSYAIAELTGTDKLLPEMEGSGRSSACIASFLKKECLLEYKMKVNYPILLYKIIDGENLYNNLRDRIMSIVESPFTTYMLKKGRYIFTQLLKTLKSCQVIGVEPGVEIDIGIGIYISRPLDADFNINFEREREITVHFENISFFSKNSQVRVEKGGIASFYRCSFSNQFPLDEAKFKCDENIDLFYPMFLRIINNIDKNFISSITSLNGGKIVLNACEIRSDGGCGLSVQGENSHLAINNCNVHKSLIGIAVGKGGTMEAFDNQISNNTLHGIAIGPNGNATLKRNSISQNKAEGIWGGGNLKCKEINSTPTSVTAVDNIILQNGLSGICLEGGTFELKNNLISENWAWGIFIHNRSSLLAENNEISNNKCGGIRVGINYSASVYIDGNTIKDHSGPDIVAINESTYMMKAEYIDEVEVYSTQPFITDRNLLSNNNKPVQSPRDAVKSVKTCCWCQKMSSKLKACGKCRIDQYCSKECQKNHWVRHKHMCSILSDNYTIEIQIKDTKPNKPRLFHSSLIGICEGHKPDVVSTKKFIVKVQSDHYYVPYDPRKSVTLYDQSVTLNLIFSHPELYHLCSECGRLSGDKTSSKKIFCLASYKQKGEILCIHTDEFPDFQTW</sequence>
<dbReference type="InterPro" id="IPR002893">
    <property type="entry name" value="Znf_MYND"/>
</dbReference>
<dbReference type="InterPro" id="IPR011050">
    <property type="entry name" value="Pectin_lyase_fold/virulence"/>
</dbReference>
<dbReference type="PANTHER" id="PTHR47691">
    <property type="entry name" value="REGULATOR-RELATED"/>
    <property type="match status" value="1"/>
</dbReference>
<dbReference type="SUPFAM" id="SSF144232">
    <property type="entry name" value="HIT/MYND zinc finger-like"/>
    <property type="match status" value="1"/>
</dbReference>
<evidence type="ECO:0000256" key="5">
    <source>
        <dbReference type="PROSITE-ProRule" id="PRU00339"/>
    </source>
</evidence>
<dbReference type="PROSITE" id="PS50865">
    <property type="entry name" value="ZF_MYND_2"/>
    <property type="match status" value="1"/>
</dbReference>
<dbReference type="GO" id="GO:0043531">
    <property type="term" value="F:ADP binding"/>
    <property type="evidence" value="ECO:0007669"/>
    <property type="project" value="InterPro"/>
</dbReference>
<dbReference type="SUPFAM" id="SSF51126">
    <property type="entry name" value="Pectin lyase-like"/>
    <property type="match status" value="1"/>
</dbReference>
<dbReference type="Proteomes" id="UP000507470">
    <property type="component" value="Unassembled WGS sequence"/>
</dbReference>
<organism evidence="7 8">
    <name type="scientific">Mytilus coruscus</name>
    <name type="common">Sea mussel</name>
    <dbReference type="NCBI Taxonomy" id="42192"/>
    <lineage>
        <taxon>Eukaryota</taxon>
        <taxon>Metazoa</taxon>
        <taxon>Spiralia</taxon>
        <taxon>Lophotrochozoa</taxon>
        <taxon>Mollusca</taxon>
        <taxon>Bivalvia</taxon>
        <taxon>Autobranchia</taxon>
        <taxon>Pteriomorphia</taxon>
        <taxon>Mytilida</taxon>
        <taxon>Mytiloidea</taxon>
        <taxon>Mytilidae</taxon>
        <taxon>Mytilinae</taxon>
        <taxon>Mytilus</taxon>
    </lineage>
</organism>
<feature type="repeat" description="TPR" evidence="5">
    <location>
        <begin position="870"/>
        <end position="903"/>
    </location>
</feature>
<dbReference type="Gene3D" id="1.25.40.10">
    <property type="entry name" value="Tetratricopeptide repeat domain"/>
    <property type="match status" value="1"/>
</dbReference>
<dbReference type="InterPro" id="IPR056681">
    <property type="entry name" value="DUF7779"/>
</dbReference>
<dbReference type="InterPro" id="IPR011990">
    <property type="entry name" value="TPR-like_helical_dom_sf"/>
</dbReference>
<dbReference type="Gene3D" id="3.40.50.300">
    <property type="entry name" value="P-loop containing nucleotide triphosphate hydrolases"/>
    <property type="match status" value="1"/>
</dbReference>
<dbReference type="GO" id="GO:0008270">
    <property type="term" value="F:zinc ion binding"/>
    <property type="evidence" value="ECO:0007669"/>
    <property type="project" value="UniProtKB-KW"/>
</dbReference>
<dbReference type="InterPro" id="IPR012334">
    <property type="entry name" value="Pectin_lyas_fold"/>
</dbReference>
<keyword evidence="5" id="KW-0802">TPR repeat</keyword>
<keyword evidence="1" id="KW-0479">Metal-binding</keyword>
<protein>
    <recommendedName>
        <fullName evidence="6">MYND-type domain-containing protein</fullName>
    </recommendedName>
</protein>
<reference evidence="7 8" key="1">
    <citation type="submission" date="2020-06" db="EMBL/GenBank/DDBJ databases">
        <authorList>
            <person name="Li R."/>
            <person name="Bekaert M."/>
        </authorList>
    </citation>
    <scope>NUCLEOTIDE SEQUENCE [LARGE SCALE GENOMIC DNA]</scope>
    <source>
        <strain evidence="8">wild</strain>
    </source>
</reference>
<dbReference type="SUPFAM" id="SSF52540">
    <property type="entry name" value="P-loop containing nucleoside triphosphate hydrolases"/>
    <property type="match status" value="1"/>
</dbReference>
<dbReference type="InterPro" id="IPR039448">
    <property type="entry name" value="Beta_helix"/>
</dbReference>
<dbReference type="InterPro" id="IPR006626">
    <property type="entry name" value="PbH1"/>
</dbReference>
<dbReference type="InterPro" id="IPR019734">
    <property type="entry name" value="TPR_rpt"/>
</dbReference>
<dbReference type="InterPro" id="IPR002182">
    <property type="entry name" value="NB-ARC"/>
</dbReference>